<dbReference type="InterPro" id="IPR029441">
    <property type="entry name" value="Cass2"/>
</dbReference>
<dbReference type="Pfam" id="PF14526">
    <property type="entry name" value="Cass2"/>
    <property type="match status" value="1"/>
</dbReference>
<protein>
    <submittedName>
        <fullName evidence="2">GyrI-like domain-containing protein</fullName>
    </submittedName>
</protein>
<dbReference type="Proteomes" id="UP000315901">
    <property type="component" value="Unassembled WGS sequence"/>
</dbReference>
<dbReference type="InterPro" id="IPR053182">
    <property type="entry name" value="YobU-like_regulator"/>
</dbReference>
<comment type="caution">
    <text evidence="2">The sequence shown here is derived from an EMBL/GenBank/DDBJ whole genome shotgun (WGS) entry which is preliminary data.</text>
</comment>
<keyword evidence="3" id="KW-1185">Reference proteome</keyword>
<sequence>MIKTNLPAMLVSGIKVRTANSLEMSPETGKIGGLWAQFGEVVQPRLQEGANVYGVYTHYESDVNGEFDVYAAADKLSNEDGLETVKLAEGKYKVFSGEGEMPQVVIDLWGQVWQYFASEGAEERAYTTDYEWYETYGKVHVYIAIK</sequence>
<dbReference type="SUPFAM" id="SSF55136">
    <property type="entry name" value="Probable bacterial effector-binding domain"/>
    <property type="match status" value="1"/>
</dbReference>
<dbReference type="EMBL" id="VFRR01000010">
    <property type="protein sequence ID" value="TPE53351.1"/>
    <property type="molecule type" value="Genomic_DNA"/>
</dbReference>
<dbReference type="OrthoDB" id="3173400at2"/>
<dbReference type="RefSeq" id="WP_140588026.1">
    <property type="nucleotide sequence ID" value="NZ_VFRR01000010.1"/>
</dbReference>
<dbReference type="PANTHER" id="PTHR36444:SF2">
    <property type="entry name" value="TRANSCRIPTIONAL REGULATOR PROTEIN YOBU-RELATED"/>
    <property type="match status" value="1"/>
</dbReference>
<evidence type="ECO:0000259" key="1">
    <source>
        <dbReference type="SMART" id="SM00871"/>
    </source>
</evidence>
<reference evidence="2 3" key="1">
    <citation type="submission" date="2019-06" db="EMBL/GenBank/DDBJ databases">
        <title>A novel bacterium of genus Marinomonas, isolated from coastal sand.</title>
        <authorList>
            <person name="Huang H."/>
            <person name="Mo K."/>
            <person name="Hu Y."/>
        </authorList>
    </citation>
    <scope>NUCLEOTIDE SEQUENCE [LARGE SCALE GENOMIC DNA]</scope>
    <source>
        <strain evidence="2 3">HB171799</strain>
    </source>
</reference>
<dbReference type="PANTHER" id="PTHR36444">
    <property type="entry name" value="TRANSCRIPTIONAL REGULATOR PROTEIN YOBU-RELATED"/>
    <property type="match status" value="1"/>
</dbReference>
<evidence type="ECO:0000313" key="2">
    <source>
        <dbReference type="EMBL" id="TPE53351.1"/>
    </source>
</evidence>
<proteinExistence type="predicted"/>
<gene>
    <name evidence="2" type="ORF">FJM67_06760</name>
</gene>
<dbReference type="Gene3D" id="3.20.80.10">
    <property type="entry name" value="Regulatory factor, effector binding domain"/>
    <property type="match status" value="1"/>
</dbReference>
<evidence type="ECO:0000313" key="3">
    <source>
        <dbReference type="Proteomes" id="UP000315901"/>
    </source>
</evidence>
<organism evidence="2 3">
    <name type="scientific">Maribrevibacterium harenarium</name>
    <dbReference type="NCBI Taxonomy" id="2589817"/>
    <lineage>
        <taxon>Bacteria</taxon>
        <taxon>Pseudomonadati</taxon>
        <taxon>Pseudomonadota</taxon>
        <taxon>Gammaproteobacteria</taxon>
        <taxon>Oceanospirillales</taxon>
        <taxon>Oceanospirillaceae</taxon>
        <taxon>Maribrevibacterium</taxon>
    </lineage>
</organism>
<feature type="domain" description="AraC effector-binding" evidence="1">
    <location>
        <begin position="1"/>
        <end position="146"/>
    </location>
</feature>
<name>A0A501X0M1_9GAMM</name>
<dbReference type="InterPro" id="IPR010499">
    <property type="entry name" value="AraC_E-bd"/>
</dbReference>
<dbReference type="AlphaFoldDB" id="A0A501X0M1"/>
<accession>A0A501X0M1</accession>
<dbReference type="SMART" id="SM00871">
    <property type="entry name" value="AraC_E_bind"/>
    <property type="match status" value="1"/>
</dbReference>
<dbReference type="InterPro" id="IPR011256">
    <property type="entry name" value="Reg_factor_effector_dom_sf"/>
</dbReference>